<dbReference type="CDD" id="cd07023">
    <property type="entry name" value="S49_Sppa_N_C"/>
    <property type="match status" value="1"/>
</dbReference>
<proteinExistence type="inferred from homology"/>
<evidence type="ECO:0000256" key="3">
    <source>
        <dbReference type="ARBA" id="ARBA00022670"/>
    </source>
</evidence>
<dbReference type="PANTHER" id="PTHR33209">
    <property type="entry name" value="PROTEASE 4"/>
    <property type="match status" value="1"/>
</dbReference>
<dbReference type="InterPro" id="IPR047217">
    <property type="entry name" value="S49_SppA_67K_type_N"/>
</dbReference>
<dbReference type="Gene3D" id="6.20.330.10">
    <property type="match status" value="1"/>
</dbReference>
<dbReference type="GO" id="GO:0006465">
    <property type="term" value="P:signal peptide processing"/>
    <property type="evidence" value="ECO:0007669"/>
    <property type="project" value="InterPro"/>
</dbReference>
<dbReference type="SUPFAM" id="SSF52096">
    <property type="entry name" value="ClpP/crotonase"/>
    <property type="match status" value="2"/>
</dbReference>
<keyword evidence="5" id="KW-0720">Serine protease</keyword>
<evidence type="ECO:0000259" key="8">
    <source>
        <dbReference type="Pfam" id="PF01343"/>
    </source>
</evidence>
<keyword evidence="6" id="KW-0472">Membrane</keyword>
<dbReference type="EMBL" id="FQUS01000019">
    <property type="protein sequence ID" value="SHG11810.1"/>
    <property type="molecule type" value="Genomic_DNA"/>
</dbReference>
<comment type="subcellular location">
    <subcellularLocation>
        <location evidence="1">Membrane</location>
    </subcellularLocation>
</comment>
<evidence type="ECO:0000313" key="10">
    <source>
        <dbReference type="Proteomes" id="UP000184041"/>
    </source>
</evidence>
<comment type="similarity">
    <text evidence="2">Belongs to the peptidase S49 family.</text>
</comment>
<sequence>MNFFKTLIATMLGLFLAVGLLLIILVITISSSSQQPEPYIQSNSVLKIGISGTLPDRSVSSPLDEILDQGNKDKVSLLTLKENLTKAQSQDNIEGIWLEIDYVSEGWANLEEAHRLISAFRDSSDKFVYANTSDVGYNEKGYFLATAADSIFSAPETFFEFDGFYSQVMFYDGLFEKLGIEAEVTRHGKYKGAVEPFYRREMSDENEYQLSELLDQVHQTFIAAVSQKSGRTIEELDSLMNGQPHLTSQFAYDEQLVDSLLYTDQLETLIKERIGLAEDKSIKTVSNRRYANVSASAAGLSSSSASDRIAVIHANGPIMPEMNSSSPLNEQQLITGSFFEEQLENVRQDDDIKALVIRVNSPGGAGSTSDLIWRKIQTVKEEIPVIVSMGGVAASGGYYIAMAADSIVAEPTTITGSIGVFATKLNAKEFFNDKIGLTFDEVKTHEHADWLSQNRSLTPDEKQAFQRFVDQFYQAFISKVAGDRNMSVDRVDSLGQGRIWTGAAAQENGLVDLLGGMNKAIEVAAEKAELTDYKLDHFPKPKSFYELLMGSAETQAKALMNNGWSSLIPGNEMRHQLSLLKQRHALTLFPFDINIQ</sequence>
<dbReference type="InterPro" id="IPR047272">
    <property type="entry name" value="S49_SppA_C"/>
</dbReference>
<dbReference type="NCBIfam" id="TIGR00706">
    <property type="entry name" value="SppA_dom"/>
    <property type="match status" value="1"/>
</dbReference>
<dbReference type="STRING" id="1194090.SAMN05443144_11958"/>
<dbReference type="Pfam" id="PF01343">
    <property type="entry name" value="Peptidase_S49"/>
    <property type="match status" value="2"/>
</dbReference>
<name>A0A1M5H737_9BACT</name>
<feature type="domain" description="Peptidase S49" evidence="8">
    <location>
        <begin position="137"/>
        <end position="272"/>
    </location>
</feature>
<evidence type="ECO:0000313" key="9">
    <source>
        <dbReference type="EMBL" id="SHG11810.1"/>
    </source>
</evidence>
<dbReference type="CDD" id="cd07018">
    <property type="entry name" value="S49_SppA_67K_type"/>
    <property type="match status" value="1"/>
</dbReference>
<evidence type="ECO:0000256" key="1">
    <source>
        <dbReference type="ARBA" id="ARBA00004370"/>
    </source>
</evidence>
<dbReference type="InterPro" id="IPR002142">
    <property type="entry name" value="Peptidase_S49"/>
</dbReference>
<dbReference type="GO" id="GO:0016020">
    <property type="term" value="C:membrane"/>
    <property type="evidence" value="ECO:0007669"/>
    <property type="project" value="UniProtKB-SubCell"/>
</dbReference>
<gene>
    <name evidence="9" type="ORF">SAMN05443144_11958</name>
</gene>
<evidence type="ECO:0000256" key="5">
    <source>
        <dbReference type="ARBA" id="ARBA00022825"/>
    </source>
</evidence>
<feature type="active site" description="Proton donor/acceptor" evidence="7">
    <location>
        <position position="191"/>
    </location>
</feature>
<evidence type="ECO:0000256" key="4">
    <source>
        <dbReference type="ARBA" id="ARBA00022801"/>
    </source>
</evidence>
<evidence type="ECO:0000256" key="6">
    <source>
        <dbReference type="ARBA" id="ARBA00023136"/>
    </source>
</evidence>
<keyword evidence="3 9" id="KW-0645">Protease</keyword>
<dbReference type="OrthoDB" id="9764363at2"/>
<evidence type="ECO:0000256" key="7">
    <source>
        <dbReference type="PIRSR" id="PIRSR001217-1"/>
    </source>
</evidence>
<organism evidence="9 10">
    <name type="scientific">Fodinibius roseus</name>
    <dbReference type="NCBI Taxonomy" id="1194090"/>
    <lineage>
        <taxon>Bacteria</taxon>
        <taxon>Pseudomonadati</taxon>
        <taxon>Balneolota</taxon>
        <taxon>Balneolia</taxon>
        <taxon>Balneolales</taxon>
        <taxon>Balneolaceae</taxon>
        <taxon>Fodinibius</taxon>
    </lineage>
</organism>
<dbReference type="GO" id="GO:0008236">
    <property type="term" value="F:serine-type peptidase activity"/>
    <property type="evidence" value="ECO:0007669"/>
    <property type="project" value="UniProtKB-KW"/>
</dbReference>
<dbReference type="PIRSF" id="PIRSF001217">
    <property type="entry name" value="Protease_4_SppA"/>
    <property type="match status" value="1"/>
</dbReference>
<accession>A0A1M5H737</accession>
<dbReference type="InterPro" id="IPR004635">
    <property type="entry name" value="Pept_S49_SppA"/>
</dbReference>
<keyword evidence="4" id="KW-0378">Hydrolase</keyword>
<dbReference type="RefSeq" id="WP_073066726.1">
    <property type="nucleotide sequence ID" value="NZ_FQUS01000019.1"/>
</dbReference>
<dbReference type="NCBIfam" id="TIGR00705">
    <property type="entry name" value="SppA_67K"/>
    <property type="match status" value="1"/>
</dbReference>
<dbReference type="PANTHER" id="PTHR33209:SF1">
    <property type="entry name" value="PEPTIDASE S49 DOMAIN-CONTAINING PROTEIN"/>
    <property type="match status" value="1"/>
</dbReference>
<feature type="active site" description="Nucleophile" evidence="7">
    <location>
        <position position="395"/>
    </location>
</feature>
<protein>
    <submittedName>
        <fullName evidence="9">Protease-4</fullName>
    </submittedName>
</protein>
<reference evidence="9 10" key="1">
    <citation type="submission" date="2016-11" db="EMBL/GenBank/DDBJ databases">
        <authorList>
            <person name="Jaros S."/>
            <person name="Januszkiewicz K."/>
            <person name="Wedrychowicz H."/>
        </authorList>
    </citation>
    <scope>NUCLEOTIDE SEQUENCE [LARGE SCALE GENOMIC DNA]</scope>
    <source>
        <strain evidence="9 10">DSM 21986</strain>
    </source>
</reference>
<dbReference type="InterPro" id="IPR004634">
    <property type="entry name" value="Pept_S49_pIV"/>
</dbReference>
<dbReference type="Gene3D" id="3.90.226.10">
    <property type="entry name" value="2-enoyl-CoA Hydratase, Chain A, domain 1"/>
    <property type="match status" value="3"/>
</dbReference>
<dbReference type="Proteomes" id="UP000184041">
    <property type="component" value="Unassembled WGS sequence"/>
</dbReference>
<feature type="domain" description="Peptidase S49" evidence="8">
    <location>
        <begin position="379"/>
        <end position="530"/>
    </location>
</feature>
<evidence type="ECO:0000256" key="2">
    <source>
        <dbReference type="ARBA" id="ARBA00008683"/>
    </source>
</evidence>
<dbReference type="InterPro" id="IPR029045">
    <property type="entry name" value="ClpP/crotonase-like_dom_sf"/>
</dbReference>
<keyword evidence="10" id="KW-1185">Reference proteome</keyword>
<dbReference type="AlphaFoldDB" id="A0A1M5H737"/>